<keyword evidence="2" id="KW-1133">Transmembrane helix</keyword>
<evidence type="ECO:0008006" key="5">
    <source>
        <dbReference type="Google" id="ProtNLM"/>
    </source>
</evidence>
<evidence type="ECO:0000256" key="1">
    <source>
        <dbReference type="SAM" id="MobiDB-lite"/>
    </source>
</evidence>
<dbReference type="EMBL" id="BJOV01000002">
    <property type="protein sequence ID" value="GEE00377.1"/>
    <property type="molecule type" value="Genomic_DNA"/>
</dbReference>
<dbReference type="Proteomes" id="UP000444960">
    <property type="component" value="Unassembled WGS sequence"/>
</dbReference>
<reference evidence="4" key="1">
    <citation type="submission" date="2019-06" db="EMBL/GenBank/DDBJ databases">
        <title>Gordonia isolated from sludge of a wastewater treatment plant.</title>
        <authorList>
            <person name="Tamura T."/>
            <person name="Aoyama K."/>
            <person name="Kang Y."/>
            <person name="Saito S."/>
            <person name="Akiyama N."/>
            <person name="Yazawa K."/>
            <person name="Gonoi T."/>
            <person name="Mikami Y."/>
        </authorList>
    </citation>
    <scope>NUCLEOTIDE SEQUENCE [LARGE SCALE GENOMIC DNA]</scope>
    <source>
        <strain evidence="4">NBRC 107696</strain>
    </source>
</reference>
<feature type="region of interest" description="Disordered" evidence="1">
    <location>
        <begin position="127"/>
        <end position="162"/>
    </location>
</feature>
<feature type="compositionally biased region" description="Low complexity" evidence="1">
    <location>
        <begin position="127"/>
        <end position="152"/>
    </location>
</feature>
<name>A0A7I9V554_9ACTN</name>
<accession>A0A7I9V554</accession>
<evidence type="ECO:0000256" key="2">
    <source>
        <dbReference type="SAM" id="Phobius"/>
    </source>
</evidence>
<comment type="caution">
    <text evidence="3">The sequence shown here is derived from an EMBL/GenBank/DDBJ whole genome shotgun (WGS) entry which is preliminary data.</text>
</comment>
<keyword evidence="2" id="KW-0472">Membrane</keyword>
<organism evidence="3 4">
    <name type="scientific">Gordonia spumicola</name>
    <dbReference type="NCBI Taxonomy" id="589161"/>
    <lineage>
        <taxon>Bacteria</taxon>
        <taxon>Bacillati</taxon>
        <taxon>Actinomycetota</taxon>
        <taxon>Actinomycetes</taxon>
        <taxon>Mycobacteriales</taxon>
        <taxon>Gordoniaceae</taxon>
        <taxon>Gordonia</taxon>
    </lineage>
</organism>
<dbReference type="OrthoDB" id="4376492at2"/>
<keyword evidence="2" id="KW-0812">Transmembrane</keyword>
<sequence length="326" mass="35020">MPHIDLYQIYGLDRRQPSETLAAQLTAQLNSTDPQDSLTRSRIDTARAILSDPQRRARYDAQLGDPAAPTLDEASLATIAGRPVPTGPRTGLAGVFAETKARILAAVVGVLALILVVAVTAVACSGSDGGSSTATDGAQKSSSQQRSSAQSSNGECELQPSTGAVLTRWRGSRPTNLIKIHKQVPLPAEIGDRLAAGPGDGLIYESTTYIRQYQDKTISVAIFDDDVTTMAFYRTDGTLVQTRKFAKDETLPPTFDLSEEPFTGYARVQADGVTLPSEAAGKEPQQQYALTVRPDAFDRDVVWVLLRGGKDLYIGTVYRKLTDGDC</sequence>
<keyword evidence="4" id="KW-1185">Reference proteome</keyword>
<dbReference type="AlphaFoldDB" id="A0A7I9V554"/>
<dbReference type="RefSeq" id="WP_161894277.1">
    <property type="nucleotide sequence ID" value="NZ_BJOV01000002.1"/>
</dbReference>
<proteinExistence type="predicted"/>
<evidence type="ECO:0000313" key="4">
    <source>
        <dbReference type="Proteomes" id="UP000444960"/>
    </source>
</evidence>
<evidence type="ECO:0000313" key="3">
    <source>
        <dbReference type="EMBL" id="GEE00377.1"/>
    </source>
</evidence>
<feature type="transmembrane region" description="Helical" evidence="2">
    <location>
        <begin position="103"/>
        <end position="123"/>
    </location>
</feature>
<gene>
    <name evidence="3" type="ORF">nbrc107696_08230</name>
</gene>
<protein>
    <recommendedName>
        <fullName evidence="5">J domain-containing protein</fullName>
    </recommendedName>
</protein>